<keyword evidence="2" id="KW-0238">DNA-binding</keyword>
<dbReference type="PROSITE" id="PS51078">
    <property type="entry name" value="ICLR_ED"/>
    <property type="match status" value="1"/>
</dbReference>
<evidence type="ECO:0000313" key="7">
    <source>
        <dbReference type="Proteomes" id="UP001612928"/>
    </source>
</evidence>
<dbReference type="Gene3D" id="1.10.10.10">
    <property type="entry name" value="Winged helix-like DNA-binding domain superfamily/Winged helix DNA-binding domain"/>
    <property type="match status" value="1"/>
</dbReference>
<dbReference type="SUPFAM" id="SSF46785">
    <property type="entry name" value="Winged helix' DNA-binding domain"/>
    <property type="match status" value="1"/>
</dbReference>
<dbReference type="EMBL" id="JBITMB010000003">
    <property type="protein sequence ID" value="MFI7441233.1"/>
    <property type="molecule type" value="Genomic_DNA"/>
</dbReference>
<evidence type="ECO:0000256" key="1">
    <source>
        <dbReference type="ARBA" id="ARBA00023015"/>
    </source>
</evidence>
<sequence>MDADGEKGRGTLLHTLDRGLQVLEAVAASESGATAKALSRQLEIKIGTCYHLLRTLVAAGYVVRLSGGVYDVGPRAASLSRHLQRRAGPSPELSVILTRLHNRTRETVYLSGWQHGTPTLQHYLTGEHALRVGALDVGYVGNMHARASCKAILAHLPEEQVAAMLKGVPLVALTPNTITDFDELTVELARVRGRGYALDLEEFRPGVVCLSAAFSDEGGIPVGSFTASVPVTRFTERQAGLAAQVREAASMATTLLRTGRIVVPSAG</sequence>
<reference evidence="6 7" key="1">
    <citation type="submission" date="2024-10" db="EMBL/GenBank/DDBJ databases">
        <title>The Natural Products Discovery Center: Release of the First 8490 Sequenced Strains for Exploring Actinobacteria Biosynthetic Diversity.</title>
        <authorList>
            <person name="Kalkreuter E."/>
            <person name="Kautsar S.A."/>
            <person name="Yang D."/>
            <person name="Bader C.D."/>
            <person name="Teijaro C.N."/>
            <person name="Fluegel L."/>
            <person name="Davis C.M."/>
            <person name="Simpson J.R."/>
            <person name="Lauterbach L."/>
            <person name="Steele A.D."/>
            <person name="Gui C."/>
            <person name="Meng S."/>
            <person name="Li G."/>
            <person name="Viehrig K."/>
            <person name="Ye F."/>
            <person name="Su P."/>
            <person name="Kiefer A.F."/>
            <person name="Nichols A."/>
            <person name="Cepeda A.J."/>
            <person name="Yan W."/>
            <person name="Fan B."/>
            <person name="Jiang Y."/>
            <person name="Adhikari A."/>
            <person name="Zheng C.-J."/>
            <person name="Schuster L."/>
            <person name="Cowan T.M."/>
            <person name="Smanski M.J."/>
            <person name="Chevrette M.G."/>
            <person name="De Carvalho L.P.S."/>
            <person name="Shen B."/>
        </authorList>
    </citation>
    <scope>NUCLEOTIDE SEQUENCE [LARGE SCALE GENOMIC DNA]</scope>
    <source>
        <strain evidence="6 7">NPDC049503</strain>
    </source>
</reference>
<evidence type="ECO:0000256" key="2">
    <source>
        <dbReference type="ARBA" id="ARBA00023125"/>
    </source>
</evidence>
<dbReference type="Gene3D" id="3.30.450.40">
    <property type="match status" value="1"/>
</dbReference>
<evidence type="ECO:0000256" key="3">
    <source>
        <dbReference type="ARBA" id="ARBA00023163"/>
    </source>
</evidence>
<dbReference type="InterPro" id="IPR036390">
    <property type="entry name" value="WH_DNA-bd_sf"/>
</dbReference>
<dbReference type="InterPro" id="IPR014757">
    <property type="entry name" value="Tscrpt_reg_IclR_C"/>
</dbReference>
<dbReference type="InterPro" id="IPR036388">
    <property type="entry name" value="WH-like_DNA-bd_sf"/>
</dbReference>
<dbReference type="PROSITE" id="PS51077">
    <property type="entry name" value="HTH_ICLR"/>
    <property type="match status" value="1"/>
</dbReference>
<gene>
    <name evidence="6" type="ORF">ACIBP5_14855</name>
</gene>
<name>A0ABW8A3C3_9ACTN</name>
<dbReference type="PANTHER" id="PTHR30136:SF24">
    <property type="entry name" value="HTH-TYPE TRANSCRIPTIONAL REPRESSOR ALLR"/>
    <property type="match status" value="1"/>
</dbReference>
<dbReference type="Proteomes" id="UP001612928">
    <property type="component" value="Unassembled WGS sequence"/>
</dbReference>
<proteinExistence type="predicted"/>
<dbReference type="InterPro" id="IPR050707">
    <property type="entry name" value="HTH_MetabolicPath_Reg"/>
</dbReference>
<evidence type="ECO:0000259" key="5">
    <source>
        <dbReference type="PROSITE" id="PS51078"/>
    </source>
</evidence>
<feature type="domain" description="HTH iclR-type" evidence="4">
    <location>
        <begin position="13"/>
        <end position="74"/>
    </location>
</feature>
<dbReference type="PANTHER" id="PTHR30136">
    <property type="entry name" value="HELIX-TURN-HELIX TRANSCRIPTIONAL REGULATOR, ICLR FAMILY"/>
    <property type="match status" value="1"/>
</dbReference>
<dbReference type="InterPro" id="IPR005471">
    <property type="entry name" value="Tscrpt_reg_IclR_N"/>
</dbReference>
<dbReference type="Pfam" id="PF09339">
    <property type="entry name" value="HTH_IclR"/>
    <property type="match status" value="1"/>
</dbReference>
<dbReference type="SMART" id="SM00346">
    <property type="entry name" value="HTH_ICLR"/>
    <property type="match status" value="1"/>
</dbReference>
<keyword evidence="7" id="KW-1185">Reference proteome</keyword>
<evidence type="ECO:0000313" key="6">
    <source>
        <dbReference type="EMBL" id="MFI7441233.1"/>
    </source>
</evidence>
<dbReference type="Pfam" id="PF01614">
    <property type="entry name" value="IclR_C"/>
    <property type="match status" value="1"/>
</dbReference>
<comment type="caution">
    <text evidence="6">The sequence shown here is derived from an EMBL/GenBank/DDBJ whole genome shotgun (WGS) entry which is preliminary data.</text>
</comment>
<organism evidence="6 7">
    <name type="scientific">Nonomuraea indica</name>
    <dbReference type="NCBI Taxonomy" id="1581193"/>
    <lineage>
        <taxon>Bacteria</taxon>
        <taxon>Bacillati</taxon>
        <taxon>Actinomycetota</taxon>
        <taxon>Actinomycetes</taxon>
        <taxon>Streptosporangiales</taxon>
        <taxon>Streptosporangiaceae</taxon>
        <taxon>Nonomuraea</taxon>
    </lineage>
</organism>
<dbReference type="RefSeq" id="WP_397021058.1">
    <property type="nucleotide sequence ID" value="NZ_JBITMB010000003.1"/>
</dbReference>
<protein>
    <submittedName>
        <fullName evidence="6">IclR family transcriptional regulator</fullName>
    </submittedName>
</protein>
<keyword evidence="1" id="KW-0805">Transcription regulation</keyword>
<keyword evidence="3" id="KW-0804">Transcription</keyword>
<dbReference type="SUPFAM" id="SSF55781">
    <property type="entry name" value="GAF domain-like"/>
    <property type="match status" value="1"/>
</dbReference>
<feature type="domain" description="IclR-ED" evidence="5">
    <location>
        <begin position="75"/>
        <end position="267"/>
    </location>
</feature>
<evidence type="ECO:0000259" key="4">
    <source>
        <dbReference type="PROSITE" id="PS51077"/>
    </source>
</evidence>
<dbReference type="InterPro" id="IPR029016">
    <property type="entry name" value="GAF-like_dom_sf"/>
</dbReference>
<accession>A0ABW8A3C3</accession>